<accession>A0A917Q6E3</accession>
<evidence type="ECO:0000313" key="2">
    <source>
        <dbReference type="Proteomes" id="UP000600449"/>
    </source>
</evidence>
<evidence type="ECO:0000313" key="1">
    <source>
        <dbReference type="EMBL" id="GGK29855.1"/>
    </source>
</evidence>
<dbReference type="EMBL" id="BMMF01000004">
    <property type="protein sequence ID" value="GGK29855.1"/>
    <property type="molecule type" value="Genomic_DNA"/>
</dbReference>
<organism evidence="1 2">
    <name type="scientific">Salinarimonas ramus</name>
    <dbReference type="NCBI Taxonomy" id="690164"/>
    <lineage>
        <taxon>Bacteria</taxon>
        <taxon>Pseudomonadati</taxon>
        <taxon>Pseudomonadota</taxon>
        <taxon>Alphaproteobacteria</taxon>
        <taxon>Hyphomicrobiales</taxon>
        <taxon>Salinarimonadaceae</taxon>
        <taxon>Salinarimonas</taxon>
    </lineage>
</organism>
<sequence length="204" mass="23294">MRDEIVHRGAIHAVRKLALSIGPYARYYLLKRHARELVAEDINERIQAAGARANWRGMQLATIDDDAIEFARLEWVRYYGEGTHSGFPHSWETLLKKHRARPSFFDLAVWQIVDGRRVLQALALGKPSNAKTHLSLNWVERSFAPTYLRGALVPILACAEEYAKLLGSYRVVIKDPVDPGKYQRYGYAPFRIKGAKGNYLSKEL</sequence>
<proteinExistence type="predicted"/>
<name>A0A917Q6E3_9HYPH</name>
<protein>
    <submittedName>
        <fullName evidence="1">Uncharacterized protein</fullName>
    </submittedName>
</protein>
<dbReference type="RefSeq" id="WP_188911346.1">
    <property type="nucleotide sequence ID" value="NZ_BMMF01000004.1"/>
</dbReference>
<comment type="caution">
    <text evidence="1">The sequence shown here is derived from an EMBL/GenBank/DDBJ whole genome shotgun (WGS) entry which is preliminary data.</text>
</comment>
<dbReference type="AlphaFoldDB" id="A0A917Q6E3"/>
<reference evidence="1 2" key="1">
    <citation type="journal article" date="2014" name="Int. J. Syst. Evol. Microbiol.">
        <title>Complete genome sequence of Corynebacterium casei LMG S-19264T (=DSM 44701T), isolated from a smear-ripened cheese.</title>
        <authorList>
            <consortium name="US DOE Joint Genome Institute (JGI-PGF)"/>
            <person name="Walter F."/>
            <person name="Albersmeier A."/>
            <person name="Kalinowski J."/>
            <person name="Ruckert C."/>
        </authorList>
    </citation>
    <scope>NUCLEOTIDE SEQUENCE [LARGE SCALE GENOMIC DNA]</scope>
    <source>
        <strain evidence="1 2">CGMCC 1.9161</strain>
    </source>
</reference>
<dbReference type="Proteomes" id="UP000600449">
    <property type="component" value="Unassembled WGS sequence"/>
</dbReference>
<keyword evidence="2" id="KW-1185">Reference proteome</keyword>
<gene>
    <name evidence="1" type="ORF">GCM10011322_15390</name>
</gene>